<reference evidence="3" key="1">
    <citation type="submission" date="2018-08" db="EMBL/GenBank/DDBJ databases">
        <authorList>
            <person name="Chevrot R."/>
        </authorList>
    </citation>
    <scope>NUCLEOTIDE SEQUENCE [LARGE SCALE GENOMIC DNA]</scope>
</reference>
<keyword evidence="1" id="KW-1133">Transmembrane helix</keyword>
<feature type="transmembrane region" description="Helical" evidence="1">
    <location>
        <begin position="98"/>
        <end position="121"/>
    </location>
</feature>
<feature type="transmembrane region" description="Helical" evidence="1">
    <location>
        <begin position="207"/>
        <end position="229"/>
    </location>
</feature>
<evidence type="ECO:0000313" key="2">
    <source>
        <dbReference type="EMBL" id="SYX86852.1"/>
    </source>
</evidence>
<feature type="transmembrane region" description="Helical" evidence="1">
    <location>
        <begin position="15"/>
        <end position="37"/>
    </location>
</feature>
<feature type="transmembrane region" description="Helical" evidence="1">
    <location>
        <begin position="65"/>
        <end position="86"/>
    </location>
</feature>
<accession>A0A383RJT8</accession>
<dbReference type="Pfam" id="PF14329">
    <property type="entry name" value="DUF4386"/>
    <property type="match status" value="1"/>
</dbReference>
<dbReference type="EMBL" id="LS992241">
    <property type="protein sequence ID" value="SYX86852.1"/>
    <property type="molecule type" value="Genomic_DNA"/>
</dbReference>
<evidence type="ECO:0000256" key="1">
    <source>
        <dbReference type="SAM" id="Phobius"/>
    </source>
</evidence>
<gene>
    <name evidence="2" type="ORF">PBLR_15278</name>
</gene>
<sequence>MMVTTHMQRIDQRTAALTAGIALIIMTLASFFSYGYVHASLVVQGDASATIHNILSSTALFKAEILGWLMILIADIVVAWAFYMVLKPIHQGLSLLGAWFRLIYTGILAIAILNLLFVLLLTGSPDHSAISDQLQTQAMLYVRAFDAIWSIGLIIFGGHLLIVGCVALRSANISKIISILLLLAGTGYSLVHLCNVFFPQYEAIKTILTYVFTVPMIVGELGLGLWMLFKGGKDGKTPIAA</sequence>
<keyword evidence="1" id="KW-0812">Transmembrane</keyword>
<keyword evidence="1" id="KW-0472">Membrane</keyword>
<feature type="transmembrane region" description="Helical" evidence="1">
    <location>
        <begin position="147"/>
        <end position="168"/>
    </location>
</feature>
<protein>
    <recommendedName>
        <fullName evidence="4">DUF4386 domain-containing protein</fullName>
    </recommendedName>
</protein>
<evidence type="ECO:0000313" key="3">
    <source>
        <dbReference type="Proteomes" id="UP000304148"/>
    </source>
</evidence>
<dbReference type="AlphaFoldDB" id="A0A383RJT8"/>
<dbReference type="InterPro" id="IPR025495">
    <property type="entry name" value="DUF4386"/>
</dbReference>
<proteinExistence type="predicted"/>
<feature type="transmembrane region" description="Helical" evidence="1">
    <location>
        <begin position="180"/>
        <end position="201"/>
    </location>
</feature>
<organism evidence="2 3">
    <name type="scientific">Paenibacillus alvei</name>
    <name type="common">Bacillus alvei</name>
    <dbReference type="NCBI Taxonomy" id="44250"/>
    <lineage>
        <taxon>Bacteria</taxon>
        <taxon>Bacillati</taxon>
        <taxon>Bacillota</taxon>
        <taxon>Bacilli</taxon>
        <taxon>Bacillales</taxon>
        <taxon>Paenibacillaceae</taxon>
        <taxon>Paenibacillus</taxon>
    </lineage>
</organism>
<dbReference type="Proteomes" id="UP000304148">
    <property type="component" value="Chromosome"/>
</dbReference>
<evidence type="ECO:0008006" key="4">
    <source>
        <dbReference type="Google" id="ProtNLM"/>
    </source>
</evidence>
<name>A0A383RJT8_PAEAL</name>